<protein>
    <submittedName>
        <fullName evidence="2">ABC-2 family transporter protein</fullName>
    </submittedName>
</protein>
<dbReference type="Pfam" id="PF06182">
    <property type="entry name" value="ABC2_membrane_6"/>
    <property type="match status" value="1"/>
</dbReference>
<dbReference type="InterPro" id="IPR010390">
    <property type="entry name" value="ABC-2_transporter-like"/>
</dbReference>
<dbReference type="RefSeq" id="WP_187705574.1">
    <property type="nucleotide sequence ID" value="NZ_CP060822.1"/>
</dbReference>
<feature type="transmembrane region" description="Helical" evidence="1">
    <location>
        <begin position="59"/>
        <end position="79"/>
    </location>
</feature>
<keyword evidence="1" id="KW-0812">Transmembrane</keyword>
<evidence type="ECO:0000313" key="2">
    <source>
        <dbReference type="EMBL" id="QNP28812.1"/>
    </source>
</evidence>
<dbReference type="KEGG" id="ccur:IAR63_13080"/>
<evidence type="ECO:0000256" key="1">
    <source>
        <dbReference type="SAM" id="Phobius"/>
    </source>
</evidence>
<organism evidence="2 3">
    <name type="scientific">Cylindrospermopsis curvispora GIHE-G1</name>
    <dbReference type="NCBI Taxonomy" id="2666332"/>
    <lineage>
        <taxon>Bacteria</taxon>
        <taxon>Bacillati</taxon>
        <taxon>Cyanobacteriota</taxon>
        <taxon>Cyanophyceae</taxon>
        <taxon>Nostocales</taxon>
        <taxon>Aphanizomenonaceae</taxon>
        <taxon>Cylindrospermopsis</taxon>
    </lineage>
</organism>
<dbReference type="EMBL" id="CP060822">
    <property type="protein sequence ID" value="QNP28812.1"/>
    <property type="molecule type" value="Genomic_DNA"/>
</dbReference>
<keyword evidence="1" id="KW-0472">Membrane</keyword>
<evidence type="ECO:0000313" key="3">
    <source>
        <dbReference type="Proteomes" id="UP000516013"/>
    </source>
</evidence>
<keyword evidence="1" id="KW-1133">Transmembrane helix</keyword>
<proteinExistence type="predicted"/>
<keyword evidence="3" id="KW-1185">Reference proteome</keyword>
<name>A0A7H0EYE6_9CYAN</name>
<dbReference type="PANTHER" id="PTHR36832">
    <property type="entry name" value="SLR1174 PROTEIN-RELATED"/>
    <property type="match status" value="1"/>
</dbReference>
<feature type="transmembrane region" description="Helical" evidence="1">
    <location>
        <begin position="232"/>
        <end position="250"/>
    </location>
</feature>
<sequence>MKYFFRKAHILLTVYYAYMLEYRSELLLWVLSGSLPIIIMGVWNKAAQGGNFGLSPLDFTRYFFAVFLFRQLTVVWVIYDFEREVVEGKLSNRLLQPLDPVFHHLAGHIGERFARMPFIFIIVGIFFAFYPQAFWIPSFTNFFWFTLAAVLSFALRFLIQYTLGMLAFWTERATSLENFWFLLFLFLSGMIAPLEVFPPAVKNFALWTPFPYLIHFPASILVGLPVDLPRGFLSILAWLCIFGVANRLLWRLGLKQYSGMGA</sequence>
<feature type="transmembrane region" description="Helical" evidence="1">
    <location>
        <begin position="142"/>
        <end position="159"/>
    </location>
</feature>
<feature type="transmembrane region" description="Helical" evidence="1">
    <location>
        <begin position="113"/>
        <end position="130"/>
    </location>
</feature>
<reference evidence="2 3" key="1">
    <citation type="submission" date="2020-08" db="EMBL/GenBank/DDBJ databases">
        <title>Complete genome sequence of Raphidiopsis curvispora isolated from drinking water reservoir in South Korea.</title>
        <authorList>
            <person name="Jeong J."/>
        </authorList>
    </citation>
    <scope>NUCLEOTIDE SEQUENCE [LARGE SCALE GENOMIC DNA]</scope>
    <source>
        <strain evidence="2 3">GIHE-G1</strain>
    </source>
</reference>
<accession>A0A7H0EYE6</accession>
<dbReference type="AlphaFoldDB" id="A0A7H0EYE6"/>
<gene>
    <name evidence="2" type="ORF">IAR63_13080</name>
</gene>
<feature type="transmembrane region" description="Helical" evidence="1">
    <location>
        <begin position="26"/>
        <end position="47"/>
    </location>
</feature>
<dbReference type="PANTHER" id="PTHR36832:SF1">
    <property type="entry name" value="SLR1174 PROTEIN"/>
    <property type="match status" value="1"/>
</dbReference>
<dbReference type="Proteomes" id="UP000516013">
    <property type="component" value="Chromosome"/>
</dbReference>
<feature type="transmembrane region" description="Helical" evidence="1">
    <location>
        <begin position="179"/>
        <end position="197"/>
    </location>
</feature>